<keyword evidence="3" id="KW-1185">Reference proteome</keyword>
<evidence type="ECO:0000256" key="1">
    <source>
        <dbReference type="SAM" id="SignalP"/>
    </source>
</evidence>
<proteinExistence type="predicted"/>
<evidence type="ECO:0008006" key="4">
    <source>
        <dbReference type="Google" id="ProtNLM"/>
    </source>
</evidence>
<dbReference type="InterPro" id="IPR058248">
    <property type="entry name" value="Lxx211020-like"/>
</dbReference>
<dbReference type="AlphaFoldDB" id="A0A0H5D512"/>
<dbReference type="InterPro" id="IPR007410">
    <property type="entry name" value="LpqE-like"/>
</dbReference>
<dbReference type="EMBL" id="CVRL01000035">
    <property type="protein sequence ID" value="CRL11798.1"/>
    <property type="molecule type" value="Genomic_DNA"/>
</dbReference>
<organism evidence="2 3">
    <name type="scientific">Phaeobacter italicus</name>
    <dbReference type="NCBI Taxonomy" id="481446"/>
    <lineage>
        <taxon>Bacteria</taxon>
        <taxon>Pseudomonadati</taxon>
        <taxon>Pseudomonadota</taxon>
        <taxon>Alphaproteobacteria</taxon>
        <taxon>Rhodobacterales</taxon>
        <taxon>Roseobacteraceae</taxon>
        <taxon>Phaeobacter</taxon>
    </lineage>
</organism>
<dbReference type="Pfam" id="PF04314">
    <property type="entry name" value="PCuAC"/>
    <property type="match status" value="1"/>
</dbReference>
<dbReference type="SUPFAM" id="SSF110087">
    <property type="entry name" value="DR1885-like metal-binding protein"/>
    <property type="match status" value="1"/>
</dbReference>
<dbReference type="Proteomes" id="UP000043764">
    <property type="component" value="Unassembled WGS sequence"/>
</dbReference>
<dbReference type="RefSeq" id="WP_050673729.1">
    <property type="nucleotide sequence ID" value="NZ_CVRL01000035.1"/>
</dbReference>
<dbReference type="PANTHER" id="PTHR36302:SF1">
    <property type="entry name" value="COPPER CHAPERONE PCU(A)C"/>
    <property type="match status" value="1"/>
</dbReference>
<name>A0A0H5D512_9RHOB</name>
<dbReference type="Gene3D" id="2.60.40.1890">
    <property type="entry name" value="PCu(A)C copper chaperone"/>
    <property type="match status" value="1"/>
</dbReference>
<keyword evidence="1" id="KW-0732">Signal</keyword>
<sequence>MIFKSSITAAVAAIAMSTAAFAADITVSDAYARVSSKGAKSGAAFMVIENTSSADDRLIDVRSDAAKLTQLHTHKAGDNGVMQMLHVEEGFAIPAGEGHALKRGGDHVMLMGLTAPLAHGDEVALTLVFENAGEISVTVPVDLERKPDHGAMKHSH</sequence>
<evidence type="ECO:0000313" key="3">
    <source>
        <dbReference type="Proteomes" id="UP000043764"/>
    </source>
</evidence>
<dbReference type="PANTHER" id="PTHR36302">
    <property type="entry name" value="BLR7088 PROTEIN"/>
    <property type="match status" value="1"/>
</dbReference>
<feature type="signal peptide" evidence="1">
    <location>
        <begin position="1"/>
        <end position="22"/>
    </location>
</feature>
<evidence type="ECO:0000313" key="2">
    <source>
        <dbReference type="EMBL" id="CRL11798.1"/>
    </source>
</evidence>
<gene>
    <name evidence="2" type="ORF">NIT7321_02668</name>
</gene>
<dbReference type="InterPro" id="IPR036182">
    <property type="entry name" value="PCuAC_sf"/>
</dbReference>
<feature type="chain" id="PRO_5005217308" description="Copper chaperone PCu(A)C" evidence="1">
    <location>
        <begin position="23"/>
        <end position="156"/>
    </location>
</feature>
<accession>A0A0H5D512</accession>
<reference evidence="3" key="1">
    <citation type="submission" date="2015-05" db="EMBL/GenBank/DDBJ databases">
        <authorList>
            <person name="Rodrigo-Torres Lidia"/>
            <person name="Arahal R.David."/>
        </authorList>
    </citation>
    <scope>NUCLEOTIDE SEQUENCE [LARGE SCALE GENOMIC DNA]</scope>
    <source>
        <strain evidence="3">CECT 7321</strain>
    </source>
</reference>
<dbReference type="STRING" id="481446.NIT7645_03734"/>
<protein>
    <recommendedName>
        <fullName evidence="4">Copper chaperone PCu(A)C</fullName>
    </recommendedName>
</protein>